<feature type="compositionally biased region" description="Low complexity" evidence="7">
    <location>
        <begin position="573"/>
        <end position="585"/>
    </location>
</feature>
<feature type="region of interest" description="Disordered" evidence="7">
    <location>
        <begin position="1144"/>
        <end position="1263"/>
    </location>
</feature>
<feature type="compositionally biased region" description="Basic and acidic residues" evidence="7">
    <location>
        <begin position="2179"/>
        <end position="2195"/>
    </location>
</feature>
<feature type="compositionally biased region" description="Low complexity" evidence="7">
    <location>
        <begin position="2460"/>
        <end position="2469"/>
    </location>
</feature>
<evidence type="ECO:0000256" key="3">
    <source>
        <dbReference type="ARBA" id="ARBA00022741"/>
    </source>
</evidence>
<dbReference type="FunFam" id="3.30.200.20:FF:000180">
    <property type="entry name" value="serine/threonine-protein kinase STY46-like"/>
    <property type="match status" value="1"/>
</dbReference>
<feature type="region of interest" description="Disordered" evidence="7">
    <location>
        <begin position="131"/>
        <end position="175"/>
    </location>
</feature>
<feature type="region of interest" description="Disordered" evidence="7">
    <location>
        <begin position="934"/>
        <end position="982"/>
    </location>
</feature>
<name>A0A0F7UCU2_NEOCL</name>
<feature type="region of interest" description="Disordered" evidence="7">
    <location>
        <begin position="1497"/>
        <end position="1811"/>
    </location>
</feature>
<feature type="compositionally biased region" description="Basic and acidic residues" evidence="7">
    <location>
        <begin position="2144"/>
        <end position="2156"/>
    </location>
</feature>
<dbReference type="Pfam" id="PF07714">
    <property type="entry name" value="PK_Tyr_Ser-Thr"/>
    <property type="match status" value="3"/>
</dbReference>
<feature type="region of interest" description="Disordered" evidence="7">
    <location>
        <begin position="1275"/>
        <end position="1335"/>
    </location>
</feature>
<feature type="compositionally biased region" description="Basic and acidic residues" evidence="7">
    <location>
        <begin position="2441"/>
        <end position="2456"/>
    </location>
</feature>
<feature type="region of interest" description="Disordered" evidence="7">
    <location>
        <begin position="1425"/>
        <end position="1477"/>
    </location>
</feature>
<feature type="region of interest" description="Disordered" evidence="7">
    <location>
        <begin position="189"/>
        <end position="224"/>
    </location>
</feature>
<feature type="compositionally biased region" description="Basic and acidic residues" evidence="7">
    <location>
        <begin position="192"/>
        <end position="215"/>
    </location>
</feature>
<evidence type="ECO:0000256" key="2">
    <source>
        <dbReference type="ARBA" id="ARBA00022679"/>
    </source>
</evidence>
<accession>A0A0F7UCU2</accession>
<dbReference type="PROSITE" id="PS00107">
    <property type="entry name" value="PROTEIN_KINASE_ATP"/>
    <property type="match status" value="1"/>
</dbReference>
<feature type="binding site" evidence="6">
    <location>
        <position position="2063"/>
    </location>
    <ligand>
        <name>ATP</name>
        <dbReference type="ChEBI" id="CHEBI:30616"/>
    </ligand>
</feature>
<keyword evidence="2" id="KW-0808">Transferase</keyword>
<feature type="compositionally biased region" description="Basic and acidic residues" evidence="7">
    <location>
        <begin position="2416"/>
        <end position="2426"/>
    </location>
</feature>
<dbReference type="InterPro" id="IPR000719">
    <property type="entry name" value="Prot_kinase_dom"/>
</dbReference>
<dbReference type="InterPro" id="IPR011009">
    <property type="entry name" value="Kinase-like_dom_sf"/>
</dbReference>
<feature type="domain" description="Protein kinase" evidence="8">
    <location>
        <begin position="2036"/>
        <end position="2568"/>
    </location>
</feature>
<feature type="region of interest" description="Disordered" evidence="7">
    <location>
        <begin position="2135"/>
        <end position="2225"/>
    </location>
</feature>
<feature type="region of interest" description="Disordered" evidence="7">
    <location>
        <begin position="50"/>
        <end position="108"/>
    </location>
</feature>
<feature type="compositionally biased region" description="Low complexity" evidence="7">
    <location>
        <begin position="1592"/>
        <end position="1604"/>
    </location>
</feature>
<feature type="compositionally biased region" description="Low complexity" evidence="7">
    <location>
        <begin position="2427"/>
        <end position="2436"/>
    </location>
</feature>
<feature type="compositionally biased region" description="Low complexity" evidence="7">
    <location>
        <begin position="532"/>
        <end position="556"/>
    </location>
</feature>
<feature type="compositionally biased region" description="Low complexity" evidence="7">
    <location>
        <begin position="1224"/>
        <end position="1235"/>
    </location>
</feature>
<gene>
    <name evidence="9" type="ORF">BN1204_034840</name>
</gene>
<proteinExistence type="predicted"/>
<sequence length="2577" mass="275461">MCFSRPSRSFVLRNAGRNMMKDKVDSTWLRAARRSVGRDYLVQYREAWRREQSERKGTEAKSERQAGHQMREGGTAFAWSKPSPSTTDLSRGHKAARQEEGTGAATDREEEGLFLRLCCDSFGSLRDRVSAEISRPASRLSRRGTRGTAHREARQPENRRNTALGSPARGPSLLSLPCLPPFEENAFYSQQHKGEGRVDDREPAGPRRLSREASRPVDWTSGAVAQPLGAPSRLAAATSRPVGRCNSEEPLSVQKAPRVSLPGGVDFSLSLFSRNCVGQLASHSAPLARSSQSRSCPGIFLGRSVCSSTAAFRDCSQLLSLSPAERDCECPLSFAPSFSRVACLGAAPNEGRDEEAAGGRSTAASRTSLPTGCPDTSAPRRPSAAPKHLSAAAPPFKTSSQPPRHPPSRFSFLKRPTSRGLSPGGRAPLQMSADLSKASPLSPLSPRSQPPLSGVRNPSNSSPCAAFPSSPPTTASAHHRPAGERSFSPVDQRNKPVPSSPGSSKRSPIPVHRRSGSSPSPPSSSPSPSPSSSPSSSHPSSHPSSHRSSPSSSSSSALLPAGEQPAPGLSQNSMRSPRLASAALSRQRRLAHQPERSSSPPASPTEASPASPVLLREERRALEKAALHCCWARGEAMAEGESTGDGARPRDDSREQAEACGFLEELRRLLRLHVFQHSVAKSPSLATDKARLVPRGPRTPAGIRAALCHVAKLLQLRALQRAQTDARTALRLLLVVHRLSLQLPTEILNAPDSPLERLPLLLLQRLHAPRESAPRDGLKGPAQRSLRGNDGGDSVEAGNLRLVAAYAGWLEQKLLVLRDLDLFFSGNWSLESFLRANRLESLPALAAAARDEDAESDVHISPVSVDILERLLQSVLLPALTLCRAFVGQAETPLFPLCAALLYHLADDVWGLFAVCMHFFSLLLARAEERRRRRRAAAPASQPRPAPCGRGQSEQNPATGDKQAEPRRLAAHAGETPREAAANAQLGRRLSSLRPGLIEAVRRLKEAADWCVALSSNIRLLARLRQPPPCLLSLLGDLLHVPPSSFSFSSCLPLGISPIGPNSFLVLRNDHARLLAHLPLPAPSLEDLAAGAPSRGLPSPSSRAAFACSACSSVSCFASWTAFLGGDRAFAFYVLWSVPSPGEARAGTAPTPAMTPGPCEPGAQGGVASSRASPSHMGVSEACAGAREDVARCDSSTGRAADGNRRTRGESGARTVGTRERSRSLSSRSRASSACGRERAGNGSPLSEPRREAGCPSPWVSRDDEAANDAQVNLYRLPPPEDDEPWRMQRSSSSRSRRASGVLAARSPRAGASLASHRRKENRRRDGARGLSSMQQLSGCAQAALPGNRHKNEEHAVACVETSGFETTAAVFPAGFTAEDVFAENPFSPRPSGPLFPPGDEPLFPSSSGQTFPYSSPFADAVQSRFSEEGREGREMKRGGESASPRPARATGRREAAAPARRSGETRGKVGSNFPDDETLHARARCRDIRETCTFSATEKRSCSAGGSSDEPEGPPSAAVASFEEVLLSFTKKGGRRDSSCDATPRALGCSDCSPPPSRRPLRRDSADVARNQTRQGEGKPRSHARPRRGGSCRASRSGSRGAPQQETAEASDSRWLGAGELGPGPDEATTAARAQVNGAPSRHVAFARGGSPPVFPELSPGDDRGTRPRGDLPGCWEGVWRQAGGRTPPSLPHTYSVDIWEDPDVRLSRTPPRETAARDSPRRNSQGEDSPPQAPPHADPRFPSPFLSPQAASPFASARGDSEGTHDRRATARDWPCGSDEGGSGPVAPSGYSPSSPPPTAAGVSRLQSPSPCFTLRQPGQTRAQAFPLGPFQSPAAVPCPRPCPVPSQPYGAGLSAGYPHASGREGSEDCLYFPPPRGPGPECHQPSDLAGFGNPAWIPFVPSGAGAPCGALFFPPTPARSPLQPPWSPALPFADPSGFGASPACLPPFGFAGGSSEPALAHVEEPGHPSPFSPAFSPGFCGAGEAPGRRREASEPPRHPHPRPVAVGSPRFPLDPFGPPEGGSADWSIPLGELRVEEKIGSGASSEVFAGTWRGSEVAIKRVVLPENEMASRAVQDFERELTIMLRLRHPNLVLLMGANLHTRPLFVVTELCAGGSLFDLLHARVFQRLARARPARQRHPRGAEDKNARRESARPQARGAAEAASGSSRLLAGSDCRARERIDGPRQGERRRQGAAGRASRKGPRDRSPSWSSDDGSSDNEDRPVLTWWQKAKIAFDVAKGCAYLHGSRPPIIHRDLKSLNILLTEKIVHRQQVPHAKVADFGLSRITTVAESTHAGEQHASADAYSRPLVANPAFLPAHASPHGHVAATSRTGIVGTYYWMAPEVIAAGTYSEKIDVYSYGIVLYELLSESLPYACPAEEEANGPEQAERRQRFTRSPAWGGCQDGRGGGTRGRDASPRRDSSSSASSCYASTPGDRSSRDSSEDNSSDARRSSRSLHTSSSEASDSPRRCSRRKTDKGKQPRAPFGQLELEPQQMKPRQRAAAAPLSPPEVCRKVVRGERPDLLRIPADCPPPLLELMQACWQQNAARRPSFEAITQILRSFLQKHGAVPRG</sequence>
<keyword evidence="5 6" id="KW-0067">ATP-binding</keyword>
<organism evidence="9">
    <name type="scientific">Neospora caninum (strain Liverpool)</name>
    <dbReference type="NCBI Taxonomy" id="572307"/>
    <lineage>
        <taxon>Eukaryota</taxon>
        <taxon>Sar</taxon>
        <taxon>Alveolata</taxon>
        <taxon>Apicomplexa</taxon>
        <taxon>Conoidasida</taxon>
        <taxon>Coccidia</taxon>
        <taxon>Eucoccidiorida</taxon>
        <taxon>Eimeriorina</taxon>
        <taxon>Sarcocystidae</taxon>
        <taxon>Neospora</taxon>
    </lineage>
</organism>
<feature type="compositionally biased region" description="Basic and acidic residues" evidence="7">
    <location>
        <begin position="149"/>
        <end position="160"/>
    </location>
</feature>
<feature type="compositionally biased region" description="Basic and acidic residues" evidence="7">
    <location>
        <begin position="1761"/>
        <end position="1773"/>
    </location>
</feature>
<dbReference type="SMART" id="SM00220">
    <property type="entry name" value="S_TKc"/>
    <property type="match status" value="1"/>
</dbReference>
<keyword evidence="4 9" id="KW-0418">Kinase</keyword>
<protein>
    <submittedName>
        <fullName evidence="9">Tyrosine kinase-like (TKL) protein, putative</fullName>
    </submittedName>
</protein>
<evidence type="ECO:0000313" key="9">
    <source>
        <dbReference type="EMBL" id="CEL67693.1"/>
    </source>
</evidence>
<evidence type="ECO:0000259" key="8">
    <source>
        <dbReference type="PROSITE" id="PS50011"/>
    </source>
</evidence>
<feature type="compositionally biased region" description="Low complexity" evidence="7">
    <location>
        <begin position="1290"/>
        <end position="1307"/>
    </location>
</feature>
<evidence type="ECO:0000256" key="5">
    <source>
        <dbReference type="ARBA" id="ARBA00022840"/>
    </source>
</evidence>
<feature type="compositionally biased region" description="Low complexity" evidence="7">
    <location>
        <begin position="435"/>
        <end position="476"/>
    </location>
</feature>
<dbReference type="Gene3D" id="1.10.510.10">
    <property type="entry name" value="Transferase(Phosphotransferase) domain 1"/>
    <property type="match status" value="2"/>
</dbReference>
<feature type="region of interest" description="Disordered" evidence="7">
    <location>
        <begin position="2382"/>
        <end position="2513"/>
    </location>
</feature>
<dbReference type="PROSITE" id="PS00108">
    <property type="entry name" value="PROTEIN_KINASE_ST"/>
    <property type="match status" value="1"/>
</dbReference>
<feature type="region of interest" description="Disordered" evidence="7">
    <location>
        <begin position="1959"/>
        <end position="2013"/>
    </location>
</feature>
<dbReference type="InterPro" id="IPR001245">
    <property type="entry name" value="Ser-Thr/Tyr_kinase_cat_dom"/>
</dbReference>
<dbReference type="GO" id="GO:0005524">
    <property type="term" value="F:ATP binding"/>
    <property type="evidence" value="ECO:0007669"/>
    <property type="project" value="UniProtKB-UniRule"/>
</dbReference>
<evidence type="ECO:0000256" key="1">
    <source>
        <dbReference type="ARBA" id="ARBA00022527"/>
    </source>
</evidence>
<reference evidence="9" key="1">
    <citation type="journal article" date="2015" name="PLoS ONE">
        <title>Comprehensive Evaluation of Toxoplasma gondii VEG and Neospora caninum LIV Genomes with Tachyzoite Stage Transcriptome and Proteome Defines Novel Transcript Features.</title>
        <authorList>
            <person name="Ramaprasad A."/>
            <person name="Mourier T."/>
            <person name="Naeem R."/>
            <person name="Malas T.B."/>
            <person name="Moussa E."/>
            <person name="Panigrahi A."/>
            <person name="Vermont S.J."/>
            <person name="Otto T.D."/>
            <person name="Wastling J."/>
            <person name="Pain A."/>
        </authorList>
    </citation>
    <scope>NUCLEOTIDE SEQUENCE</scope>
    <source>
        <strain evidence="9">Liverpool</strain>
    </source>
</reference>
<dbReference type="EMBL" id="LN714483">
    <property type="protein sequence ID" value="CEL67693.1"/>
    <property type="molecule type" value="Genomic_DNA"/>
</dbReference>
<feature type="compositionally biased region" description="Basic and acidic residues" evidence="7">
    <location>
        <begin position="1989"/>
        <end position="2000"/>
    </location>
</feature>
<dbReference type="PROSITE" id="PS50011">
    <property type="entry name" value="PROTEIN_KINASE_DOM"/>
    <property type="match status" value="1"/>
</dbReference>
<feature type="region of interest" description="Disordered" evidence="7">
    <location>
        <begin position="350"/>
        <end position="611"/>
    </location>
</feature>
<feature type="compositionally biased region" description="Basic and acidic residues" evidence="7">
    <location>
        <begin position="1704"/>
        <end position="1727"/>
    </location>
</feature>
<feature type="compositionally biased region" description="Basic and acidic residues" evidence="7">
    <location>
        <begin position="1662"/>
        <end position="1671"/>
    </location>
</feature>
<feature type="compositionally biased region" description="Basic residues" evidence="7">
    <location>
        <begin position="1582"/>
        <end position="1591"/>
    </location>
</feature>
<dbReference type="InterPro" id="IPR051681">
    <property type="entry name" value="Ser/Thr_Kinases-Pseudokinases"/>
</dbReference>
<feature type="compositionally biased region" description="Basic and acidic residues" evidence="7">
    <location>
        <begin position="1452"/>
        <end position="1468"/>
    </location>
</feature>
<dbReference type="SUPFAM" id="SSF56112">
    <property type="entry name" value="Protein kinase-like (PK-like)"/>
    <property type="match status" value="1"/>
</dbReference>
<dbReference type="InterPro" id="IPR008271">
    <property type="entry name" value="Ser/Thr_kinase_AS"/>
</dbReference>
<dbReference type="PANTHER" id="PTHR44329">
    <property type="entry name" value="SERINE/THREONINE-PROTEIN KINASE TNNI3K-RELATED"/>
    <property type="match status" value="1"/>
</dbReference>
<feature type="compositionally biased region" description="Pro residues" evidence="7">
    <location>
        <begin position="519"/>
        <end position="531"/>
    </location>
</feature>
<evidence type="ECO:0000256" key="7">
    <source>
        <dbReference type="SAM" id="MobiDB-lite"/>
    </source>
</evidence>
<feature type="compositionally biased region" description="Basic and acidic residues" evidence="7">
    <location>
        <begin position="1202"/>
        <end position="1223"/>
    </location>
</feature>
<feature type="compositionally biased region" description="Low complexity" evidence="7">
    <location>
        <begin position="2157"/>
        <end position="2177"/>
    </location>
</feature>
<feature type="compositionally biased region" description="Low complexity" evidence="7">
    <location>
        <begin position="596"/>
        <end position="611"/>
    </location>
</feature>
<dbReference type="InterPro" id="IPR017441">
    <property type="entry name" value="Protein_kinase_ATP_BS"/>
</dbReference>
<dbReference type="Gene3D" id="3.30.200.20">
    <property type="entry name" value="Phosphorylase Kinase, domain 1"/>
    <property type="match status" value="1"/>
</dbReference>
<keyword evidence="1" id="KW-0723">Serine/threonine-protein kinase</keyword>
<feature type="compositionally biased region" description="Basic and acidic residues" evidence="7">
    <location>
        <begin position="50"/>
        <end position="71"/>
    </location>
</feature>
<keyword evidence="3 6" id="KW-0547">Nucleotide-binding</keyword>
<feature type="region of interest" description="Disordered" evidence="7">
    <location>
        <begin position="771"/>
        <end position="791"/>
    </location>
</feature>
<evidence type="ECO:0000256" key="6">
    <source>
        <dbReference type="PROSITE-ProRule" id="PRU10141"/>
    </source>
</evidence>
<evidence type="ECO:0000256" key="4">
    <source>
        <dbReference type="ARBA" id="ARBA00022777"/>
    </source>
</evidence>
<dbReference type="GO" id="GO:0004674">
    <property type="term" value="F:protein serine/threonine kinase activity"/>
    <property type="evidence" value="ECO:0007669"/>
    <property type="project" value="UniProtKB-KW"/>
</dbReference>
<feature type="compositionally biased region" description="Basic and acidic residues" evidence="7">
    <location>
        <begin position="1426"/>
        <end position="1440"/>
    </location>
</feature>